<feature type="transmembrane region" description="Helical" evidence="2">
    <location>
        <begin position="262"/>
        <end position="281"/>
    </location>
</feature>
<feature type="transmembrane region" description="Helical" evidence="2">
    <location>
        <begin position="371"/>
        <end position="394"/>
    </location>
</feature>
<feature type="transmembrane region" description="Helical" evidence="2">
    <location>
        <begin position="54"/>
        <end position="77"/>
    </location>
</feature>
<evidence type="ECO:0000256" key="2">
    <source>
        <dbReference type="SAM" id="Phobius"/>
    </source>
</evidence>
<protein>
    <recommendedName>
        <fullName evidence="3">DUF8201 domain-containing protein</fullName>
    </recommendedName>
</protein>
<feature type="transmembrane region" description="Helical" evidence="2">
    <location>
        <begin position="316"/>
        <end position="336"/>
    </location>
</feature>
<organism evidence="4 5">
    <name type="scientific">Cyanobium gracile UHCC 0281</name>
    <dbReference type="NCBI Taxonomy" id="3110309"/>
    <lineage>
        <taxon>Bacteria</taxon>
        <taxon>Bacillati</taxon>
        <taxon>Cyanobacteriota</taxon>
        <taxon>Cyanophyceae</taxon>
        <taxon>Synechococcales</taxon>
        <taxon>Prochlorococcaceae</taxon>
        <taxon>Cyanobium</taxon>
    </lineage>
</organism>
<feature type="domain" description="DUF8201" evidence="3">
    <location>
        <begin position="145"/>
        <end position="514"/>
    </location>
</feature>
<feature type="transmembrane region" description="Helical" evidence="2">
    <location>
        <begin position="489"/>
        <end position="508"/>
    </location>
</feature>
<evidence type="ECO:0000313" key="5">
    <source>
        <dbReference type="Proteomes" id="UP001302329"/>
    </source>
</evidence>
<dbReference type="EMBL" id="JAYGHY010000088">
    <property type="protein sequence ID" value="MEA5444016.1"/>
    <property type="molecule type" value="Genomic_DNA"/>
</dbReference>
<feature type="transmembrane region" description="Helical" evidence="2">
    <location>
        <begin position="459"/>
        <end position="477"/>
    </location>
</feature>
<feature type="region of interest" description="Disordered" evidence="1">
    <location>
        <begin position="558"/>
        <end position="623"/>
    </location>
</feature>
<feature type="compositionally biased region" description="Basic and acidic residues" evidence="1">
    <location>
        <begin position="579"/>
        <end position="599"/>
    </location>
</feature>
<reference evidence="4 5" key="1">
    <citation type="submission" date="2023-12" db="EMBL/GenBank/DDBJ databases">
        <title>Baltic Sea Cyanobacteria.</title>
        <authorList>
            <person name="Delbaje E."/>
            <person name="Fewer D.P."/>
            <person name="Shishido T.K."/>
        </authorList>
    </citation>
    <scope>NUCLEOTIDE SEQUENCE [LARGE SCALE GENOMIC DNA]</scope>
    <source>
        <strain evidence="4 5">UHCC 0281</strain>
    </source>
</reference>
<feature type="transmembrane region" description="Helical" evidence="2">
    <location>
        <begin position="221"/>
        <end position="241"/>
    </location>
</feature>
<evidence type="ECO:0000259" key="3">
    <source>
        <dbReference type="Pfam" id="PF26626"/>
    </source>
</evidence>
<keyword evidence="2" id="KW-0812">Transmembrane</keyword>
<keyword evidence="2" id="KW-0472">Membrane</keyword>
<feature type="transmembrane region" description="Helical" evidence="2">
    <location>
        <begin position="528"/>
        <end position="549"/>
    </location>
</feature>
<keyword evidence="5" id="KW-1185">Reference proteome</keyword>
<dbReference type="Proteomes" id="UP001302329">
    <property type="component" value="Unassembled WGS sequence"/>
</dbReference>
<name>A0ABU5SZV5_9CYAN</name>
<comment type="caution">
    <text evidence="4">The sequence shown here is derived from an EMBL/GenBank/DDBJ whole genome shotgun (WGS) entry which is preliminary data.</text>
</comment>
<sequence length="623" mass="68631">MQSALASMANQLAMVVVFVLFSFGLLTATRLRTRFRPSDDGQAGKDFEERNDGLDLLAGLIAFGVGCNVLLILPALMELLSGSGGRPILMLHRFCSGLTTATALLLALLGGLALLQSSRWPGRMTFHAIASPLASRFGTLAISPINGATLRVLTFVPAVYLLSAPYLGLQYDTGLYHLPSLLHFQTFGPEVGLANFHFSFGFFNLQQFAQVSLQNLSPSRFILAPSLNLIFLEAFILTVVSSLSAIQQPETPNRSRQITTRALLYLCTGLIFGIQSLNSLVSFDADFAVSMTTLMLIYVLYFCCPGQRRAQALALSLFLPLLKLSGALGLALILLLEFLRQVPGLKFNRWRGVFGVVGLCRRELKTKQALAGAFLLAYASMVATNLITSGYLVFPIPFTGPWGDHAVPLASTKFIRSALVTNYARFDDNVSLSASLYPKHLSLSDWLPRFLSTSRGQLMTFWIIAAMALFLVLAAMTIANRRLLRERRLLHLSLCLLPITFLALLVLPPNPRFFPWIGSLIGFEFTELVILYPALSLLTSAILMSLLSVRLQRSLLKSTGPEPYSDRSVPSDRLYGWHSRQESPADSKEIPIRSPRQDKCWSIQPPCTPYIPSAEGRSKLTTK</sequence>
<evidence type="ECO:0000313" key="4">
    <source>
        <dbReference type="EMBL" id="MEA5444016.1"/>
    </source>
</evidence>
<dbReference type="InterPro" id="IPR058514">
    <property type="entry name" value="DUF8201"/>
</dbReference>
<feature type="transmembrane region" description="Helical" evidence="2">
    <location>
        <begin position="150"/>
        <end position="169"/>
    </location>
</feature>
<dbReference type="Pfam" id="PF26626">
    <property type="entry name" value="DUF8201"/>
    <property type="match status" value="1"/>
</dbReference>
<gene>
    <name evidence="4" type="ORF">VB739_15770</name>
</gene>
<keyword evidence="2" id="KW-1133">Transmembrane helix</keyword>
<evidence type="ECO:0000256" key="1">
    <source>
        <dbReference type="SAM" id="MobiDB-lite"/>
    </source>
</evidence>
<feature type="transmembrane region" description="Helical" evidence="2">
    <location>
        <begin position="12"/>
        <end position="33"/>
    </location>
</feature>
<feature type="transmembrane region" description="Helical" evidence="2">
    <location>
        <begin position="97"/>
        <end position="115"/>
    </location>
</feature>
<accession>A0ABU5SZV5</accession>
<proteinExistence type="predicted"/>